<evidence type="ECO:0008006" key="4">
    <source>
        <dbReference type="Google" id="ProtNLM"/>
    </source>
</evidence>
<keyword evidence="1" id="KW-0732">Signal</keyword>
<dbReference type="Proteomes" id="UP000438983">
    <property type="component" value="Chromosome"/>
</dbReference>
<feature type="signal peptide" evidence="1">
    <location>
        <begin position="1"/>
        <end position="20"/>
    </location>
</feature>
<accession>A0A6I6LK89</accession>
<dbReference type="OrthoDB" id="8752886at2"/>
<organism evidence="2 3">
    <name type="scientific">Stutzerimonas stutzeri</name>
    <name type="common">Pseudomonas stutzeri</name>
    <dbReference type="NCBI Taxonomy" id="316"/>
    <lineage>
        <taxon>Bacteria</taxon>
        <taxon>Pseudomonadati</taxon>
        <taxon>Pseudomonadota</taxon>
        <taxon>Gammaproteobacteria</taxon>
        <taxon>Pseudomonadales</taxon>
        <taxon>Pseudomonadaceae</taxon>
        <taxon>Stutzerimonas</taxon>
    </lineage>
</organism>
<name>A0A6I6LK89_STUST</name>
<dbReference type="RefSeq" id="WP_158186473.1">
    <property type="nucleotide sequence ID" value="NZ_CP046902.1"/>
</dbReference>
<dbReference type="AlphaFoldDB" id="A0A6I6LK89"/>
<dbReference type="EMBL" id="CP046902">
    <property type="protein sequence ID" value="QGZ28875.1"/>
    <property type="molecule type" value="Genomic_DNA"/>
</dbReference>
<feature type="chain" id="PRO_5026188856" description="Lipoprotein" evidence="1">
    <location>
        <begin position="21"/>
        <end position="87"/>
    </location>
</feature>
<reference evidence="2 3" key="1">
    <citation type="submission" date="2019-12" db="EMBL/GenBank/DDBJ databases">
        <title>Complete genome sequence of Pseudomonas stutzeri.</title>
        <authorList>
            <person name="Lim S.R."/>
            <person name="Kim J.H."/>
        </authorList>
    </citation>
    <scope>NUCLEOTIDE SEQUENCE [LARGE SCALE GENOMIC DNA]</scope>
    <source>
        <strain evidence="2 3">PM101005</strain>
    </source>
</reference>
<dbReference type="PROSITE" id="PS51257">
    <property type="entry name" value="PROKAR_LIPOPROTEIN"/>
    <property type="match status" value="1"/>
</dbReference>
<proteinExistence type="predicted"/>
<gene>
    <name evidence="2" type="ORF">GQA94_01885</name>
</gene>
<sequence length="87" mass="9568">MKRFASLLLIGLLGLTGCHSSYSRSDNPMDTTGWITHCYGRFLIDLPPQAIIIGAGYDVWGKQIERLDETNSIRLRPGAHVPVTGTP</sequence>
<evidence type="ECO:0000313" key="3">
    <source>
        <dbReference type="Proteomes" id="UP000438983"/>
    </source>
</evidence>
<evidence type="ECO:0000256" key="1">
    <source>
        <dbReference type="SAM" id="SignalP"/>
    </source>
</evidence>
<protein>
    <recommendedName>
        <fullName evidence="4">Lipoprotein</fullName>
    </recommendedName>
</protein>
<evidence type="ECO:0000313" key="2">
    <source>
        <dbReference type="EMBL" id="QGZ28875.1"/>
    </source>
</evidence>